<evidence type="ECO:0000313" key="2">
    <source>
        <dbReference type="EMBL" id="KAJ1148430.1"/>
    </source>
</evidence>
<feature type="region of interest" description="Disordered" evidence="1">
    <location>
        <begin position="362"/>
        <end position="394"/>
    </location>
</feature>
<dbReference type="Proteomes" id="UP001066276">
    <property type="component" value="Chromosome 5"/>
</dbReference>
<proteinExistence type="predicted"/>
<accession>A0AAV7RCH6</accession>
<feature type="compositionally biased region" description="Pro residues" evidence="1">
    <location>
        <begin position="153"/>
        <end position="168"/>
    </location>
</feature>
<sequence>MRADIATVVGSEEKRTKVRFDNSYFGRKGSSAAVWVEDDEERDVGGEGQMGRGVCDVDKETSGRGQTTEGCGQLMAFVKHGQWEGGLRCSKAPGGVRNSIYWAFHPPLTPRARSATHQFHQLILLPRWLDPVSWILLPRTPSQHPGVSGRRSPGPPAPAPNSSVPPVPLQSRQCLQGFTRARCPLFTPLLQCLPGPRAPPQVKRPRGLPPGHTITSASLCSVTLSLTASLRPRSFLGPRPCPRKAPLRRPTERVFSWATGPQPASPPQREDSSGGPRYPRAPEPPQPAAQRKATTLNAGRPPYSPGAARLQGRRPAAPQLGATSLGLPGPLRGPPPLRAVRPHAALDRGPTQGRGFGRVLRPPAPNLADGPIPPPGTLRGRRGGPPTLGPFRRLRPTAWTSIGPEKVRFRTLSRRPLRSEKFRREPSPGPWSHPPYSELLKIKHRKVLLSPRGGAPAPARGRENPTVPGSDEKAWGGMRSPVPPGTGKHSPWGSHQGVPEGYQELQRKRTHADRAGRLSCEKTGSLLSQRKEEPAGVAPHSPHHTSALPETGPALEESQERPRQRFAGFLLSVPTSRRLNYWGSQGALFGKSLTPS</sequence>
<protein>
    <submittedName>
        <fullName evidence="2">Uncharacterized protein</fullName>
    </submittedName>
</protein>
<feature type="region of interest" description="Disordered" evidence="1">
    <location>
        <begin position="40"/>
        <end position="67"/>
    </location>
</feature>
<keyword evidence="3" id="KW-1185">Reference proteome</keyword>
<dbReference type="AlphaFoldDB" id="A0AAV7RCH6"/>
<feature type="region of interest" description="Disordered" evidence="1">
    <location>
        <begin position="232"/>
        <end position="335"/>
    </location>
</feature>
<comment type="caution">
    <text evidence="2">The sequence shown here is derived from an EMBL/GenBank/DDBJ whole genome shotgun (WGS) entry which is preliminary data.</text>
</comment>
<evidence type="ECO:0000256" key="1">
    <source>
        <dbReference type="SAM" id="MobiDB-lite"/>
    </source>
</evidence>
<evidence type="ECO:0000313" key="3">
    <source>
        <dbReference type="Proteomes" id="UP001066276"/>
    </source>
</evidence>
<gene>
    <name evidence="2" type="ORF">NDU88_001266</name>
</gene>
<name>A0AAV7RCH6_PLEWA</name>
<feature type="region of interest" description="Disordered" evidence="1">
    <location>
        <begin position="142"/>
        <end position="168"/>
    </location>
</feature>
<organism evidence="2 3">
    <name type="scientific">Pleurodeles waltl</name>
    <name type="common">Iberian ribbed newt</name>
    <dbReference type="NCBI Taxonomy" id="8319"/>
    <lineage>
        <taxon>Eukaryota</taxon>
        <taxon>Metazoa</taxon>
        <taxon>Chordata</taxon>
        <taxon>Craniata</taxon>
        <taxon>Vertebrata</taxon>
        <taxon>Euteleostomi</taxon>
        <taxon>Amphibia</taxon>
        <taxon>Batrachia</taxon>
        <taxon>Caudata</taxon>
        <taxon>Salamandroidea</taxon>
        <taxon>Salamandridae</taxon>
        <taxon>Pleurodelinae</taxon>
        <taxon>Pleurodeles</taxon>
    </lineage>
</organism>
<feature type="region of interest" description="Disordered" evidence="1">
    <location>
        <begin position="450"/>
        <end position="563"/>
    </location>
</feature>
<reference evidence="2" key="1">
    <citation type="journal article" date="2022" name="bioRxiv">
        <title>Sequencing and chromosome-scale assembly of the giantPleurodeles waltlgenome.</title>
        <authorList>
            <person name="Brown T."/>
            <person name="Elewa A."/>
            <person name="Iarovenko S."/>
            <person name="Subramanian E."/>
            <person name="Araus A.J."/>
            <person name="Petzold A."/>
            <person name="Susuki M."/>
            <person name="Suzuki K.-i.T."/>
            <person name="Hayashi T."/>
            <person name="Toyoda A."/>
            <person name="Oliveira C."/>
            <person name="Osipova E."/>
            <person name="Leigh N.D."/>
            <person name="Simon A."/>
            <person name="Yun M.H."/>
        </authorList>
    </citation>
    <scope>NUCLEOTIDE SEQUENCE</scope>
    <source>
        <strain evidence="2">20211129_DDA</strain>
        <tissue evidence="2">Liver</tissue>
    </source>
</reference>
<dbReference type="EMBL" id="JANPWB010000009">
    <property type="protein sequence ID" value="KAJ1148430.1"/>
    <property type="molecule type" value="Genomic_DNA"/>
</dbReference>